<evidence type="ECO:0000313" key="1">
    <source>
        <dbReference type="EMBL" id="KAG1548654.1"/>
    </source>
</evidence>
<organism evidence="1 2">
    <name type="scientific">Rhizopus oryzae</name>
    <name type="common">Mucormycosis agent</name>
    <name type="synonym">Rhizopus arrhizus var. delemar</name>
    <dbReference type="NCBI Taxonomy" id="64495"/>
    <lineage>
        <taxon>Eukaryota</taxon>
        <taxon>Fungi</taxon>
        <taxon>Fungi incertae sedis</taxon>
        <taxon>Mucoromycota</taxon>
        <taxon>Mucoromycotina</taxon>
        <taxon>Mucoromycetes</taxon>
        <taxon>Mucorales</taxon>
        <taxon>Mucorineae</taxon>
        <taxon>Rhizopodaceae</taxon>
        <taxon>Rhizopus</taxon>
    </lineage>
</organism>
<dbReference type="OrthoDB" id="2138242at2759"/>
<dbReference type="AlphaFoldDB" id="A0A9P6YHK8"/>
<proteinExistence type="predicted"/>
<gene>
    <name evidence="1" type="ORF">G6F51_003535</name>
</gene>
<sequence>MYSKEHFIELPKPSSLLLKRLTDPKKNLTIRTPAYTNESDNFMIHSAPLRKMVTKKTIMKHHHHPATPVVPSHASSSSRQKQLFLQPFEYLYDNLEQTRKLKMTLDDEIRKSSNLVQTLQSSTDLIESLVRKYVHEMMDPRLENHLKKCEERIASLERRIAFQTIPSPASSPTTSDKKKDLLVQLLDRMDTLESKLNKTL</sequence>
<dbReference type="EMBL" id="JAANIT010000352">
    <property type="protein sequence ID" value="KAG1548654.1"/>
    <property type="molecule type" value="Genomic_DNA"/>
</dbReference>
<accession>A0A9P6YHK8</accession>
<dbReference type="OMA" id="HCLNECA"/>
<comment type="caution">
    <text evidence="1">The sequence shown here is derived from an EMBL/GenBank/DDBJ whole genome shotgun (WGS) entry which is preliminary data.</text>
</comment>
<dbReference type="Proteomes" id="UP000717996">
    <property type="component" value="Unassembled WGS sequence"/>
</dbReference>
<name>A0A9P6YHK8_RHIOR</name>
<evidence type="ECO:0000313" key="2">
    <source>
        <dbReference type="Proteomes" id="UP000717996"/>
    </source>
</evidence>
<protein>
    <submittedName>
        <fullName evidence="1">Uncharacterized protein</fullName>
    </submittedName>
</protein>
<reference evidence="1" key="1">
    <citation type="journal article" date="2020" name="Microb. Genom.">
        <title>Genetic diversity of clinical and environmental Mucorales isolates obtained from an investigation of mucormycosis cases among solid organ transplant recipients.</title>
        <authorList>
            <person name="Nguyen M.H."/>
            <person name="Kaul D."/>
            <person name="Muto C."/>
            <person name="Cheng S.J."/>
            <person name="Richter R.A."/>
            <person name="Bruno V.M."/>
            <person name="Liu G."/>
            <person name="Beyhan S."/>
            <person name="Sundermann A.J."/>
            <person name="Mounaud S."/>
            <person name="Pasculle A.W."/>
            <person name="Nierman W.C."/>
            <person name="Driscoll E."/>
            <person name="Cumbie R."/>
            <person name="Clancy C.J."/>
            <person name="Dupont C.L."/>
        </authorList>
    </citation>
    <scope>NUCLEOTIDE SEQUENCE</scope>
    <source>
        <strain evidence="1">GL16</strain>
    </source>
</reference>